<comment type="caution">
    <text evidence="1">The sequence shown here is derived from an EMBL/GenBank/DDBJ whole genome shotgun (WGS) entry which is preliminary data.</text>
</comment>
<evidence type="ECO:0000313" key="2">
    <source>
        <dbReference type="Proteomes" id="UP001358586"/>
    </source>
</evidence>
<gene>
    <name evidence="1" type="ORF">PVK06_002276</name>
</gene>
<accession>A0ABR0R354</accession>
<evidence type="ECO:0008006" key="3">
    <source>
        <dbReference type="Google" id="ProtNLM"/>
    </source>
</evidence>
<evidence type="ECO:0000313" key="1">
    <source>
        <dbReference type="EMBL" id="KAK5846010.1"/>
    </source>
</evidence>
<dbReference type="Proteomes" id="UP001358586">
    <property type="component" value="Chromosome 1"/>
</dbReference>
<organism evidence="1 2">
    <name type="scientific">Gossypium arboreum</name>
    <name type="common">Tree cotton</name>
    <name type="synonym">Gossypium nanking</name>
    <dbReference type="NCBI Taxonomy" id="29729"/>
    <lineage>
        <taxon>Eukaryota</taxon>
        <taxon>Viridiplantae</taxon>
        <taxon>Streptophyta</taxon>
        <taxon>Embryophyta</taxon>
        <taxon>Tracheophyta</taxon>
        <taxon>Spermatophyta</taxon>
        <taxon>Magnoliopsida</taxon>
        <taxon>eudicotyledons</taxon>
        <taxon>Gunneridae</taxon>
        <taxon>Pentapetalae</taxon>
        <taxon>rosids</taxon>
        <taxon>malvids</taxon>
        <taxon>Malvales</taxon>
        <taxon>Malvaceae</taxon>
        <taxon>Malvoideae</taxon>
        <taxon>Gossypium</taxon>
    </lineage>
</organism>
<reference evidence="1 2" key="1">
    <citation type="submission" date="2023-03" db="EMBL/GenBank/DDBJ databases">
        <title>WGS of Gossypium arboreum.</title>
        <authorList>
            <person name="Yu D."/>
        </authorList>
    </citation>
    <scope>NUCLEOTIDE SEQUENCE [LARGE SCALE GENOMIC DNA]</scope>
    <source>
        <tissue evidence="1">Leaf</tissue>
    </source>
</reference>
<proteinExistence type="predicted"/>
<sequence>MGMNIKIWNDAWGLGLPTRNLHHTDVNASALLVLDSINPLSRLVYTTLWKLQLPVKVKITFWKIFHNYVPSYSNIYHKCLRASALYPRYLVSNETLEYIFRDFQLVFAIWGSLRITWPSEALIVSLQDWLLSIFTVSAGEVIRKVVCALWFIWHARHRWVHNNNAIKIHVLVRRVQAYLLE</sequence>
<keyword evidence="2" id="KW-1185">Reference proteome</keyword>
<dbReference type="EMBL" id="JARKNE010000001">
    <property type="protein sequence ID" value="KAK5846010.1"/>
    <property type="molecule type" value="Genomic_DNA"/>
</dbReference>
<protein>
    <recommendedName>
        <fullName evidence="3">Reverse transcriptase zinc-binding domain-containing protein</fullName>
    </recommendedName>
</protein>
<name>A0ABR0R354_GOSAR</name>